<protein>
    <submittedName>
        <fullName evidence="2">Uncharacterized protein</fullName>
    </submittedName>
</protein>
<evidence type="ECO:0000313" key="2">
    <source>
        <dbReference type="EMBL" id="RPD66813.1"/>
    </source>
</evidence>
<accession>A0A5C2SSD8</accession>
<dbReference type="STRING" id="1328759.A0A5C2SSD8"/>
<organism evidence="2 3">
    <name type="scientific">Lentinus tigrinus ALCF2SS1-6</name>
    <dbReference type="NCBI Taxonomy" id="1328759"/>
    <lineage>
        <taxon>Eukaryota</taxon>
        <taxon>Fungi</taxon>
        <taxon>Dikarya</taxon>
        <taxon>Basidiomycota</taxon>
        <taxon>Agaricomycotina</taxon>
        <taxon>Agaricomycetes</taxon>
        <taxon>Polyporales</taxon>
        <taxon>Polyporaceae</taxon>
        <taxon>Lentinus</taxon>
    </lineage>
</organism>
<dbReference type="EMBL" id="ML122250">
    <property type="protein sequence ID" value="RPD66813.1"/>
    <property type="molecule type" value="Genomic_DNA"/>
</dbReference>
<evidence type="ECO:0000313" key="3">
    <source>
        <dbReference type="Proteomes" id="UP000313359"/>
    </source>
</evidence>
<name>A0A5C2SSD8_9APHY</name>
<reference evidence="2" key="1">
    <citation type="journal article" date="2018" name="Genome Biol. Evol.">
        <title>Genomics and development of Lentinus tigrinus, a white-rot wood-decaying mushroom with dimorphic fruiting bodies.</title>
        <authorList>
            <person name="Wu B."/>
            <person name="Xu Z."/>
            <person name="Knudson A."/>
            <person name="Carlson A."/>
            <person name="Chen N."/>
            <person name="Kovaka S."/>
            <person name="LaButti K."/>
            <person name="Lipzen A."/>
            <person name="Pennachio C."/>
            <person name="Riley R."/>
            <person name="Schakwitz W."/>
            <person name="Umezawa K."/>
            <person name="Ohm R.A."/>
            <person name="Grigoriev I.V."/>
            <person name="Nagy L.G."/>
            <person name="Gibbons J."/>
            <person name="Hibbett D."/>
        </authorList>
    </citation>
    <scope>NUCLEOTIDE SEQUENCE [LARGE SCALE GENOMIC DNA]</scope>
    <source>
        <strain evidence="2">ALCF2SS1-6</strain>
    </source>
</reference>
<feature type="region of interest" description="Disordered" evidence="1">
    <location>
        <begin position="348"/>
        <end position="376"/>
    </location>
</feature>
<sequence>MLDLSTDHPACICDLPTELIERIFSHACTDGGYTGRSLSLVSKCAHRAARTVRFRNVALSGHRQIEAFLNLLEKERVVAPIHVSNLYISTWTDGEEITKVRDGQSPRWEGLHPYLPTPIPTDPHWRVWLTLQEAVDKKIAELIYRLLLRVAPALRALSVVHSWEFRAIQFPPCFPFLTDLTFCGPPPHMPCKVSSSPLPPRLPDLRRLHIICWNASISSWTYHAPAITFLRLSDVTHSAYTLPCELQSQIGSFGQGSHPTFAPKHRFLQHIRIQPRGVPLSWLGTPDAGLDFLAKLQRVQPHPGIHLELLEDRVYRYGYWEDRIKQDWLDAIVSAPGWWVDGEVREEGDEAEIPMSEDDEDPVVTEHQLSHWAQQL</sequence>
<dbReference type="Proteomes" id="UP000313359">
    <property type="component" value="Unassembled WGS sequence"/>
</dbReference>
<dbReference type="AlphaFoldDB" id="A0A5C2SSD8"/>
<gene>
    <name evidence="2" type="ORF">L227DRAFT_569028</name>
</gene>
<dbReference type="OrthoDB" id="2748701at2759"/>
<evidence type="ECO:0000256" key="1">
    <source>
        <dbReference type="SAM" id="MobiDB-lite"/>
    </source>
</evidence>
<feature type="compositionally biased region" description="Acidic residues" evidence="1">
    <location>
        <begin position="348"/>
        <end position="363"/>
    </location>
</feature>
<keyword evidence="3" id="KW-1185">Reference proteome</keyword>
<proteinExistence type="predicted"/>